<dbReference type="Proteomes" id="UP000078541">
    <property type="component" value="Unassembled WGS sequence"/>
</dbReference>
<proteinExistence type="predicted"/>
<dbReference type="InterPro" id="IPR019651">
    <property type="entry name" value="Glutamate_DH_NAD-spec"/>
</dbReference>
<keyword evidence="2" id="KW-1185">Reference proteome</keyword>
<evidence type="ECO:0000313" key="2">
    <source>
        <dbReference type="Proteomes" id="UP000078541"/>
    </source>
</evidence>
<protein>
    <submittedName>
        <fullName evidence="1">Uncharacterized protein</fullName>
    </submittedName>
</protein>
<dbReference type="STRING" id="34720.A0A195FJA4"/>
<dbReference type="AlphaFoldDB" id="A0A195FJA4"/>
<reference evidence="1 2" key="1">
    <citation type="submission" date="2016-03" db="EMBL/GenBank/DDBJ databases">
        <title>Trachymyrmex septentrionalis WGS genome.</title>
        <authorList>
            <person name="Nygaard S."/>
            <person name="Hu H."/>
            <person name="Boomsma J."/>
            <person name="Zhang G."/>
        </authorList>
    </citation>
    <scope>NUCLEOTIDE SEQUENCE [LARGE SCALE GENOMIC DNA]</scope>
    <source>
        <strain evidence="1">Tsep2-gDNA-1</strain>
        <tissue evidence="1">Whole body</tissue>
    </source>
</reference>
<dbReference type="Pfam" id="PF10712">
    <property type="entry name" value="NAD-GH"/>
    <property type="match status" value="1"/>
</dbReference>
<name>A0A195FJA4_9HYME</name>
<gene>
    <name evidence="1" type="ORF">ALC56_05391</name>
</gene>
<dbReference type="EMBL" id="KQ981523">
    <property type="protein sequence ID" value="KYN40446.1"/>
    <property type="molecule type" value="Genomic_DNA"/>
</dbReference>
<organism evidence="1 2">
    <name type="scientific">Trachymyrmex septentrionalis</name>
    <dbReference type="NCBI Taxonomy" id="34720"/>
    <lineage>
        <taxon>Eukaryota</taxon>
        <taxon>Metazoa</taxon>
        <taxon>Ecdysozoa</taxon>
        <taxon>Arthropoda</taxon>
        <taxon>Hexapoda</taxon>
        <taxon>Insecta</taxon>
        <taxon>Pterygota</taxon>
        <taxon>Neoptera</taxon>
        <taxon>Endopterygota</taxon>
        <taxon>Hymenoptera</taxon>
        <taxon>Apocrita</taxon>
        <taxon>Aculeata</taxon>
        <taxon>Formicoidea</taxon>
        <taxon>Formicidae</taxon>
        <taxon>Myrmicinae</taxon>
        <taxon>Trachymyrmex</taxon>
    </lineage>
</organism>
<evidence type="ECO:0000313" key="1">
    <source>
        <dbReference type="EMBL" id="KYN40446.1"/>
    </source>
</evidence>
<sequence>MSVAISGNDFKHTVVDSEQTDIKGAAAQVKHQYVFLAVFLVQTVCNCSSSRLVDNSHYDQARNCSSILGGLSHLSLCIIEVSRNSNYSMSDFLAEIGLGGFLHLAQNHSRNFLWREDLFTLTGLDLNVRLIVFLDDREWEEFHIVLHSGI</sequence>
<accession>A0A195FJA4</accession>